<keyword evidence="3 10" id="KW-0493">Microtubule</keyword>
<feature type="coiled-coil region" evidence="11">
    <location>
        <begin position="422"/>
        <end position="491"/>
    </location>
</feature>
<evidence type="ECO:0000313" key="15">
    <source>
        <dbReference type="Proteomes" id="UP000664859"/>
    </source>
</evidence>
<feature type="coiled-coil region" evidence="11">
    <location>
        <begin position="588"/>
        <end position="622"/>
    </location>
</feature>
<keyword evidence="4 9" id="KW-0547">Nucleotide-binding</keyword>
<evidence type="ECO:0000256" key="12">
    <source>
        <dbReference type="SAM" id="MobiDB-lite"/>
    </source>
</evidence>
<dbReference type="PRINTS" id="PR00380">
    <property type="entry name" value="KINESINHEAVY"/>
</dbReference>
<evidence type="ECO:0000256" key="10">
    <source>
        <dbReference type="RuleBase" id="RU000394"/>
    </source>
</evidence>
<dbReference type="FunFam" id="3.40.850.10:FF:000019">
    <property type="entry name" value="Kinesin-like protein KIN-5D"/>
    <property type="match status" value="1"/>
</dbReference>
<dbReference type="GO" id="GO:0003777">
    <property type="term" value="F:microtubule motor activity"/>
    <property type="evidence" value="ECO:0007669"/>
    <property type="project" value="InterPro"/>
</dbReference>
<dbReference type="PANTHER" id="PTHR47968:SF17">
    <property type="entry name" value="KINESIN-LIKE PROTEIN"/>
    <property type="match status" value="1"/>
</dbReference>
<dbReference type="InterPro" id="IPR001752">
    <property type="entry name" value="Kinesin_motor_dom"/>
</dbReference>
<evidence type="ECO:0000256" key="6">
    <source>
        <dbReference type="ARBA" id="ARBA00023175"/>
    </source>
</evidence>
<evidence type="ECO:0000256" key="4">
    <source>
        <dbReference type="ARBA" id="ARBA00022741"/>
    </source>
</evidence>
<dbReference type="EMBL" id="JAFCMP010000525">
    <property type="protein sequence ID" value="KAG5177507.1"/>
    <property type="molecule type" value="Genomic_DNA"/>
</dbReference>
<dbReference type="PROSITE" id="PS00411">
    <property type="entry name" value="KINESIN_MOTOR_1"/>
    <property type="match status" value="1"/>
</dbReference>
<evidence type="ECO:0000256" key="5">
    <source>
        <dbReference type="ARBA" id="ARBA00022840"/>
    </source>
</evidence>
<comment type="caution">
    <text evidence="14">The sequence shown here is derived from an EMBL/GenBank/DDBJ whole genome shotgun (WGS) entry which is preliminary data.</text>
</comment>
<keyword evidence="6 9" id="KW-0505">Motor protein</keyword>
<evidence type="ECO:0000259" key="13">
    <source>
        <dbReference type="PROSITE" id="PS50067"/>
    </source>
</evidence>
<feature type="region of interest" description="Disordered" evidence="12">
    <location>
        <begin position="388"/>
        <end position="412"/>
    </location>
</feature>
<keyword evidence="11" id="KW-0175">Coiled coil</keyword>
<dbReference type="SMART" id="SM00129">
    <property type="entry name" value="KISc"/>
    <property type="match status" value="1"/>
</dbReference>
<comment type="subcellular location">
    <subcellularLocation>
        <location evidence="1">Cytoplasm</location>
        <location evidence="1">Cytoskeleton</location>
    </subcellularLocation>
</comment>
<accession>A0A836C9S9</accession>
<evidence type="ECO:0000256" key="1">
    <source>
        <dbReference type="ARBA" id="ARBA00004245"/>
    </source>
</evidence>
<dbReference type="AlphaFoldDB" id="A0A836C9S9"/>
<evidence type="ECO:0000256" key="2">
    <source>
        <dbReference type="ARBA" id="ARBA00022490"/>
    </source>
</evidence>
<dbReference type="InterPro" id="IPR036961">
    <property type="entry name" value="Kinesin_motor_dom_sf"/>
</dbReference>
<protein>
    <recommendedName>
        <fullName evidence="10">Kinesin-like protein</fullName>
    </recommendedName>
</protein>
<sequence length="682" mass="72300">MGSARCRHTAGDVRVVCRVRPLNAKERAIAGGGGADTAARCVNIAPPDRIESVTQRAPETFTFDRVFDEASTQAEVFENVARPIVVEVMKGYNGTVFAYGQTSSGKTHTMEGPDIHDEQMQGIIPRAVAEVFRQVADADDFMEFVVKVSYVEVYMEKIRDLLDSYHTRVNLQVREDSTRGVYVAGATEQYVTSAKELLQVMEVGKANRATAATGMNSGSSRSHSVFIITIQQRNTETSSVKTGMLYLVDLAGSEMVKKTQATGQVLEEAKTINKSLSALGLVINALTDEKAAHVPYRDSKLTRVLQNSLGGNSKTCLIINCSPSPYNADETASTLRFGSRAKRIKNTAVVNETRSVGELSALLAKAESALELQRGYIAALEAQLAQGAGGGSSAQRPPEEGEAPLEGTGGGLSLLREGEARVAAAAAAHREERERADALEQELAARVDTAAAAESEARAAAAAAARTAFELEESQLTVETLTAESARLAAELQRVTGDAVATVSDGPMPLHRRASAASDGASAAAAPPPPGASAAVLAPPPPPSSPQAQQQQAEEGAGGGQEGEGKGGEEGGGGGSAHGGEEVAATLRREYERRLAEHEAQRAALTADLEKSTARVSDLEQLLEQRGAGSPRGAAANSMWERHVLTNKKMTQRLEQLVVVHRQLLRRFAGLELESADQKKKL</sequence>
<dbReference type="PROSITE" id="PS50067">
    <property type="entry name" value="KINESIN_MOTOR_2"/>
    <property type="match status" value="1"/>
</dbReference>
<dbReference type="InterPro" id="IPR019821">
    <property type="entry name" value="Kinesin_motor_CS"/>
</dbReference>
<dbReference type="GO" id="GO:0007010">
    <property type="term" value="P:cytoskeleton organization"/>
    <property type="evidence" value="ECO:0007669"/>
    <property type="project" value="UniProtKB-ARBA"/>
</dbReference>
<evidence type="ECO:0000256" key="8">
    <source>
        <dbReference type="ARBA" id="ARBA00034704"/>
    </source>
</evidence>
<proteinExistence type="inferred from homology"/>
<dbReference type="InterPro" id="IPR027417">
    <property type="entry name" value="P-loop_NTPase"/>
</dbReference>
<dbReference type="GO" id="GO:0007018">
    <property type="term" value="P:microtubule-based movement"/>
    <property type="evidence" value="ECO:0007669"/>
    <property type="project" value="InterPro"/>
</dbReference>
<evidence type="ECO:0000256" key="9">
    <source>
        <dbReference type="PROSITE-ProRule" id="PRU00283"/>
    </source>
</evidence>
<feature type="non-terminal residue" evidence="14">
    <location>
        <position position="682"/>
    </location>
</feature>
<dbReference type="GO" id="GO:0005874">
    <property type="term" value="C:microtubule"/>
    <property type="evidence" value="ECO:0007669"/>
    <property type="project" value="UniProtKB-KW"/>
</dbReference>
<feature type="compositionally biased region" description="Low complexity" evidence="12">
    <location>
        <begin position="515"/>
        <end position="525"/>
    </location>
</feature>
<dbReference type="InterPro" id="IPR027640">
    <property type="entry name" value="Kinesin-like_fam"/>
</dbReference>
<dbReference type="Proteomes" id="UP000664859">
    <property type="component" value="Unassembled WGS sequence"/>
</dbReference>
<name>A0A836C9S9_9STRA</name>
<evidence type="ECO:0000256" key="11">
    <source>
        <dbReference type="SAM" id="Coils"/>
    </source>
</evidence>
<feature type="region of interest" description="Disordered" evidence="12">
    <location>
        <begin position="502"/>
        <end position="581"/>
    </location>
</feature>
<dbReference type="PANTHER" id="PTHR47968">
    <property type="entry name" value="CENTROMERE PROTEIN E"/>
    <property type="match status" value="1"/>
</dbReference>
<dbReference type="OrthoDB" id="3176171at2759"/>
<keyword evidence="2" id="KW-0963">Cytoplasm</keyword>
<gene>
    <name evidence="14" type="ORF">JKP88DRAFT_269169</name>
</gene>
<organism evidence="14 15">
    <name type="scientific">Tribonema minus</name>
    <dbReference type="NCBI Taxonomy" id="303371"/>
    <lineage>
        <taxon>Eukaryota</taxon>
        <taxon>Sar</taxon>
        <taxon>Stramenopiles</taxon>
        <taxon>Ochrophyta</taxon>
        <taxon>PX clade</taxon>
        <taxon>Xanthophyceae</taxon>
        <taxon>Tribonematales</taxon>
        <taxon>Tribonemataceae</taxon>
        <taxon>Tribonema</taxon>
    </lineage>
</organism>
<keyword evidence="5 9" id="KW-0067">ATP-binding</keyword>
<feature type="binding site" evidence="9">
    <location>
        <begin position="100"/>
        <end position="107"/>
    </location>
    <ligand>
        <name>ATP</name>
        <dbReference type="ChEBI" id="CHEBI:30616"/>
    </ligand>
</feature>
<dbReference type="CDD" id="cd01369">
    <property type="entry name" value="KISc_KHC_KIF5"/>
    <property type="match status" value="1"/>
</dbReference>
<evidence type="ECO:0000256" key="3">
    <source>
        <dbReference type="ARBA" id="ARBA00022701"/>
    </source>
</evidence>
<keyword evidence="15" id="KW-1185">Reference proteome</keyword>
<dbReference type="Gene3D" id="3.40.850.10">
    <property type="entry name" value="Kinesin motor domain"/>
    <property type="match status" value="1"/>
</dbReference>
<feature type="domain" description="Kinesin motor" evidence="13">
    <location>
        <begin position="12"/>
        <end position="344"/>
    </location>
</feature>
<evidence type="ECO:0000256" key="7">
    <source>
        <dbReference type="ARBA" id="ARBA00023212"/>
    </source>
</evidence>
<dbReference type="GO" id="GO:0005524">
    <property type="term" value="F:ATP binding"/>
    <property type="evidence" value="ECO:0007669"/>
    <property type="project" value="UniProtKB-UniRule"/>
</dbReference>
<evidence type="ECO:0000313" key="14">
    <source>
        <dbReference type="EMBL" id="KAG5177507.1"/>
    </source>
</evidence>
<dbReference type="SUPFAM" id="SSF52540">
    <property type="entry name" value="P-loop containing nucleoside triphosphate hydrolases"/>
    <property type="match status" value="1"/>
</dbReference>
<dbReference type="GO" id="GO:0008017">
    <property type="term" value="F:microtubule binding"/>
    <property type="evidence" value="ECO:0007669"/>
    <property type="project" value="InterPro"/>
</dbReference>
<keyword evidence="7" id="KW-0206">Cytoskeleton</keyword>
<feature type="compositionally biased region" description="Low complexity" evidence="12">
    <location>
        <begin position="546"/>
        <end position="555"/>
    </location>
</feature>
<dbReference type="Pfam" id="PF00225">
    <property type="entry name" value="Kinesin"/>
    <property type="match status" value="1"/>
</dbReference>
<reference evidence="14" key="1">
    <citation type="submission" date="2021-02" db="EMBL/GenBank/DDBJ databases">
        <title>First Annotated Genome of the Yellow-green Alga Tribonema minus.</title>
        <authorList>
            <person name="Mahan K.M."/>
        </authorList>
    </citation>
    <scope>NUCLEOTIDE SEQUENCE</scope>
    <source>
        <strain evidence="14">UTEX B ZZ1240</strain>
    </source>
</reference>
<comment type="similarity">
    <text evidence="8">Belongs to the TRAFAC class myosin-kinesin ATPase superfamily. Kinesin family. KIN-5/BimC subfamily.</text>
</comment>